<organism evidence="1 2">
    <name type="scientific">Schizopora paradoxa</name>
    <dbReference type="NCBI Taxonomy" id="27342"/>
    <lineage>
        <taxon>Eukaryota</taxon>
        <taxon>Fungi</taxon>
        <taxon>Dikarya</taxon>
        <taxon>Basidiomycota</taxon>
        <taxon>Agaricomycotina</taxon>
        <taxon>Agaricomycetes</taxon>
        <taxon>Hymenochaetales</taxon>
        <taxon>Schizoporaceae</taxon>
        <taxon>Schizopora</taxon>
    </lineage>
</organism>
<evidence type="ECO:0000313" key="1">
    <source>
        <dbReference type="EMBL" id="KLO08602.1"/>
    </source>
</evidence>
<dbReference type="InParanoid" id="A0A0H2RB42"/>
<dbReference type="Proteomes" id="UP000053477">
    <property type="component" value="Unassembled WGS sequence"/>
</dbReference>
<name>A0A0H2RB42_9AGAM</name>
<proteinExistence type="predicted"/>
<protein>
    <submittedName>
        <fullName evidence="1">Uncharacterized protein</fullName>
    </submittedName>
</protein>
<reference evidence="1 2" key="1">
    <citation type="submission" date="2015-04" db="EMBL/GenBank/DDBJ databases">
        <title>Complete genome sequence of Schizopora paradoxa KUC8140, a cosmopolitan wood degrader in East Asia.</title>
        <authorList>
            <consortium name="DOE Joint Genome Institute"/>
            <person name="Min B."/>
            <person name="Park H."/>
            <person name="Jang Y."/>
            <person name="Kim J.-J."/>
            <person name="Kim K.H."/>
            <person name="Pangilinan J."/>
            <person name="Lipzen A."/>
            <person name="Riley R."/>
            <person name="Grigoriev I.V."/>
            <person name="Spatafora J.W."/>
            <person name="Choi I.-G."/>
        </authorList>
    </citation>
    <scope>NUCLEOTIDE SEQUENCE [LARGE SCALE GENOMIC DNA]</scope>
    <source>
        <strain evidence="1 2">KUC8140</strain>
    </source>
</reference>
<evidence type="ECO:0000313" key="2">
    <source>
        <dbReference type="Proteomes" id="UP000053477"/>
    </source>
</evidence>
<keyword evidence="2" id="KW-1185">Reference proteome</keyword>
<dbReference type="AlphaFoldDB" id="A0A0H2RB42"/>
<gene>
    <name evidence="1" type="ORF">SCHPADRAFT_893755</name>
</gene>
<accession>A0A0H2RB42</accession>
<sequence>MSFPAGSLSRGFKINSLSSMDRRCNWRRSLPHLSDVAGRAILLLQAPIHPAGNSFSLKTRCRILGRDQCSPMLPPSSIDAHIHPAPSSPPCFPVPATRSFYRCDCNTAISARSRPRFPSPSLHFKKELWFFDSSLRKMRDSSKRVRSSRRMGRRVGVVRSLRPQQSSSVRNWLLHGHLRVERRSPLVRLIINLNPSLSESRTAPQSSPVFILQGAPPSPSSSHQAFSSPSQKLRILSATSYDFSTTRDEDSLRNLQLPFINHPGLLSMELA</sequence>
<dbReference type="EMBL" id="KQ086085">
    <property type="protein sequence ID" value="KLO08602.1"/>
    <property type="molecule type" value="Genomic_DNA"/>
</dbReference>